<name>A0A1I1X238_9ACTN</name>
<dbReference type="STRING" id="380248.SAMN05216251_101143"/>
<gene>
    <name evidence="3" type="ORF">SAMN05216251_101143</name>
</gene>
<dbReference type="Gene3D" id="3.30.460.10">
    <property type="entry name" value="Beta Polymerase, domain 2"/>
    <property type="match status" value="1"/>
</dbReference>
<evidence type="ECO:0000313" key="3">
    <source>
        <dbReference type="EMBL" id="SFE00678.1"/>
    </source>
</evidence>
<accession>A0A1I1X238</accession>
<reference evidence="3 4" key="1">
    <citation type="submission" date="2016-10" db="EMBL/GenBank/DDBJ databases">
        <authorList>
            <person name="de Groot N.N."/>
        </authorList>
    </citation>
    <scope>NUCLEOTIDE SEQUENCE [LARGE SCALE GENOMIC DNA]</scope>
    <source>
        <strain evidence="3 4">CGMCC 4.3510</strain>
    </source>
</reference>
<organism evidence="3 4">
    <name type="scientific">Actinacidiphila alni</name>
    <dbReference type="NCBI Taxonomy" id="380248"/>
    <lineage>
        <taxon>Bacteria</taxon>
        <taxon>Bacillati</taxon>
        <taxon>Actinomycetota</taxon>
        <taxon>Actinomycetes</taxon>
        <taxon>Kitasatosporales</taxon>
        <taxon>Streptomycetaceae</taxon>
        <taxon>Actinacidiphila</taxon>
    </lineage>
</organism>
<protein>
    <submittedName>
        <fullName evidence="3">Predicted nucleotidyltransferase</fullName>
    </submittedName>
</protein>
<dbReference type="RefSeq" id="WP_407640600.1">
    <property type="nucleotide sequence ID" value="NZ_FONG01000001.1"/>
</dbReference>
<evidence type="ECO:0000259" key="2">
    <source>
        <dbReference type="Pfam" id="PF13228"/>
    </source>
</evidence>
<feature type="domain" description="DUF4037" evidence="2">
    <location>
        <begin position="144"/>
        <end position="223"/>
    </location>
</feature>
<evidence type="ECO:0000259" key="1">
    <source>
        <dbReference type="Pfam" id="PF01909"/>
    </source>
</evidence>
<dbReference type="EMBL" id="FONG01000001">
    <property type="protein sequence ID" value="SFE00678.1"/>
    <property type="molecule type" value="Genomic_DNA"/>
</dbReference>
<dbReference type="AlphaFoldDB" id="A0A1I1X238"/>
<evidence type="ECO:0000313" key="4">
    <source>
        <dbReference type="Proteomes" id="UP000199323"/>
    </source>
</evidence>
<dbReference type="GO" id="GO:0016779">
    <property type="term" value="F:nucleotidyltransferase activity"/>
    <property type="evidence" value="ECO:0007669"/>
    <property type="project" value="InterPro"/>
</dbReference>
<dbReference type="CDD" id="cd05403">
    <property type="entry name" value="NT_KNTase_like"/>
    <property type="match status" value="1"/>
</dbReference>
<keyword evidence="4" id="KW-1185">Reference proteome</keyword>
<dbReference type="InterPro" id="IPR043519">
    <property type="entry name" value="NT_sf"/>
</dbReference>
<dbReference type="Pfam" id="PF01909">
    <property type="entry name" value="NTP_transf_2"/>
    <property type="match status" value="1"/>
</dbReference>
<dbReference type="InterPro" id="IPR002934">
    <property type="entry name" value="Polymerase_NTP_transf_dom"/>
</dbReference>
<dbReference type="InterPro" id="IPR025117">
    <property type="entry name" value="DUF4037"/>
</dbReference>
<proteinExistence type="predicted"/>
<feature type="domain" description="Polymerase nucleotidyl transferase" evidence="1">
    <location>
        <begin position="22"/>
        <end position="60"/>
    </location>
</feature>
<dbReference type="Proteomes" id="UP000199323">
    <property type="component" value="Unassembled WGS sequence"/>
</dbReference>
<sequence>MPSDPYVPPLADGPDVAGMARALREVPGVVGVLLGGSRARGTHRPDSDWDLGIYYRGEPDVAALAALAAEFAGRPVEVAAPGGWGPWVNAGAWLTVDGVAVDWILRDLDRVRRVWEGCREGRYEVGIQPGHPLGFWSPCYPGEVALGHVLADAGGELTALRAAAREYPEALRRALIDASWEAEFTVAAAVKGAAAGDAVYVSLCLSRAFGILAQSLHAWHRLWCLNEKGAFPAAAALPGAPAGLLPRVHALLGRPGSSPAELARTVAAAAEAVATTRAFLLAEGGA</sequence>
<dbReference type="Pfam" id="PF13228">
    <property type="entry name" value="DUF4037"/>
    <property type="match status" value="1"/>
</dbReference>
<dbReference type="SUPFAM" id="SSF81301">
    <property type="entry name" value="Nucleotidyltransferase"/>
    <property type="match status" value="1"/>
</dbReference>
<keyword evidence="3" id="KW-0808">Transferase</keyword>